<sequence length="551" mass="58518">MLFLGWSVALAGLLLGSPARVSALELNINNTQSIKDAATVTVANTLSNSSISGDVNPVYGDDNEWLFNSSTVEAWLYSTLIPFWNITGNDTYNDLITKRMYSKVELELGTAWDESDNDTNMNHAAWALAAVTAAEMGFPAESSKKSWLTYAEQAEGTILSTFGLSTICGGGLETMNDDLSADNASIKDAVSNGEYFQLASRLAYLTSGDDQSSYAYDASTVWEWSTNNDMIVESNWTINFLVTNTTASGNCTAYYGNRIEYTYPYGLYLSGAAYMYHVTGAATWKTRAEGLLNTTLSMFVDDGVIVERGLNENPDLGWAGDMVSDDDEYALKGLLASCLAVTTRLLPETIDRIEPLLRSTAKAVAKQCSGTSNGTVCGSDWTDSTYDQNPNFFSSMSAVNAFTANLMMEQNSASASTNGSSTNGTSSGTGDGTGSGGSSSGLSGGDIAGIVVGSVAGVVLIAAAAFFVFRKKRKAAAGGAEGAIPEEHTATDSKGNYQAAEVEATDIAELPQSAASYTFAEMDTDTGMEPPPQELPPQELQKAKTIRYELA</sequence>
<keyword evidence="7" id="KW-0326">Glycosidase</keyword>
<dbReference type="InterPro" id="IPR008928">
    <property type="entry name" value="6-hairpin_glycosidase_sf"/>
</dbReference>
<dbReference type="OrthoDB" id="4312517at2759"/>
<dbReference type="InterPro" id="IPR005198">
    <property type="entry name" value="Glyco_hydro_76"/>
</dbReference>
<feature type="compositionally biased region" description="Gly residues" evidence="8">
    <location>
        <begin position="427"/>
        <end position="440"/>
    </location>
</feature>
<proteinExistence type="inferred from homology"/>
<dbReference type="GO" id="GO:0009272">
    <property type="term" value="P:fungal-type cell wall biogenesis"/>
    <property type="evidence" value="ECO:0007669"/>
    <property type="project" value="TreeGrafter"/>
</dbReference>
<evidence type="ECO:0000256" key="6">
    <source>
        <dbReference type="ARBA" id="ARBA00023180"/>
    </source>
</evidence>
<evidence type="ECO:0000256" key="7">
    <source>
        <dbReference type="ARBA" id="ARBA00023295"/>
    </source>
</evidence>
<dbReference type="EMBL" id="KZ826318">
    <property type="protein sequence ID" value="PYI11468.1"/>
    <property type="molecule type" value="Genomic_DNA"/>
</dbReference>
<dbReference type="AlphaFoldDB" id="A0A319EUS5"/>
<evidence type="ECO:0000256" key="8">
    <source>
        <dbReference type="SAM" id="MobiDB-lite"/>
    </source>
</evidence>
<name>A0A319EUS5_ASPSB</name>
<evidence type="ECO:0000256" key="3">
    <source>
        <dbReference type="ARBA" id="ARBA00012350"/>
    </source>
</evidence>
<feature type="transmembrane region" description="Helical" evidence="9">
    <location>
        <begin position="447"/>
        <end position="469"/>
    </location>
</feature>
<keyword evidence="9" id="KW-0472">Membrane</keyword>
<dbReference type="CDD" id="cd12087">
    <property type="entry name" value="TM_EGFR-like"/>
    <property type="match status" value="1"/>
</dbReference>
<organism evidence="11 12">
    <name type="scientific">Aspergillus sclerotiicarbonarius (strain CBS 121057 / IBT 28362)</name>
    <dbReference type="NCBI Taxonomy" id="1448318"/>
    <lineage>
        <taxon>Eukaryota</taxon>
        <taxon>Fungi</taxon>
        <taxon>Dikarya</taxon>
        <taxon>Ascomycota</taxon>
        <taxon>Pezizomycotina</taxon>
        <taxon>Eurotiomycetes</taxon>
        <taxon>Eurotiomycetidae</taxon>
        <taxon>Eurotiales</taxon>
        <taxon>Aspergillaceae</taxon>
        <taxon>Aspergillus</taxon>
        <taxon>Aspergillus subgen. Circumdati</taxon>
    </lineage>
</organism>
<dbReference type="GO" id="GO:0016052">
    <property type="term" value="P:carbohydrate catabolic process"/>
    <property type="evidence" value="ECO:0007669"/>
    <property type="project" value="InterPro"/>
</dbReference>
<dbReference type="STRING" id="1448318.A0A319EUS5"/>
<reference evidence="11 12" key="1">
    <citation type="submission" date="2018-02" db="EMBL/GenBank/DDBJ databases">
        <title>The genomes of Aspergillus section Nigri reveals drivers in fungal speciation.</title>
        <authorList>
            <consortium name="DOE Joint Genome Institute"/>
            <person name="Vesth T.C."/>
            <person name="Nybo J."/>
            <person name="Theobald S."/>
            <person name="Brandl J."/>
            <person name="Frisvad J.C."/>
            <person name="Nielsen K.F."/>
            <person name="Lyhne E.K."/>
            <person name="Kogle M.E."/>
            <person name="Kuo A."/>
            <person name="Riley R."/>
            <person name="Clum A."/>
            <person name="Nolan M."/>
            <person name="Lipzen A."/>
            <person name="Salamov A."/>
            <person name="Henrissat B."/>
            <person name="Wiebenga A."/>
            <person name="De vries R.P."/>
            <person name="Grigoriev I.V."/>
            <person name="Mortensen U.H."/>
            <person name="Andersen M.R."/>
            <person name="Baker S.E."/>
        </authorList>
    </citation>
    <scope>NUCLEOTIDE SEQUENCE [LARGE SCALE GENOMIC DNA]</scope>
    <source>
        <strain evidence="11 12">CBS 121057</strain>
    </source>
</reference>
<dbReference type="SUPFAM" id="SSF48208">
    <property type="entry name" value="Six-hairpin glycosidases"/>
    <property type="match status" value="1"/>
</dbReference>
<dbReference type="GO" id="GO:0008496">
    <property type="term" value="F:mannan endo-1,6-alpha-mannosidase activity"/>
    <property type="evidence" value="ECO:0007669"/>
    <property type="project" value="UniProtKB-EC"/>
</dbReference>
<dbReference type="Proteomes" id="UP000248423">
    <property type="component" value="Unassembled WGS sequence"/>
</dbReference>
<feature type="chain" id="PRO_5016378655" description="mannan endo-1,6-alpha-mannosidase" evidence="10">
    <location>
        <begin position="24"/>
        <end position="551"/>
    </location>
</feature>
<evidence type="ECO:0000256" key="1">
    <source>
        <dbReference type="ARBA" id="ARBA00001452"/>
    </source>
</evidence>
<gene>
    <name evidence="11" type="ORF">BO78DRAFT_425948</name>
</gene>
<dbReference type="PANTHER" id="PTHR12145:SF37">
    <property type="entry name" value="MANNAN ENDO-1,6-ALPHA-MANNOSIDASE"/>
    <property type="match status" value="1"/>
</dbReference>
<evidence type="ECO:0000256" key="2">
    <source>
        <dbReference type="ARBA" id="ARBA00009699"/>
    </source>
</evidence>
<dbReference type="Pfam" id="PF03663">
    <property type="entry name" value="Glyco_hydro_76"/>
    <property type="match status" value="1"/>
</dbReference>
<keyword evidence="12" id="KW-1185">Reference proteome</keyword>
<dbReference type="VEuPathDB" id="FungiDB:BO78DRAFT_425948"/>
<feature type="compositionally biased region" description="Low complexity" evidence="8">
    <location>
        <begin position="413"/>
        <end position="426"/>
    </location>
</feature>
<evidence type="ECO:0000256" key="5">
    <source>
        <dbReference type="ARBA" id="ARBA00022801"/>
    </source>
</evidence>
<feature type="region of interest" description="Disordered" evidence="8">
    <location>
        <begin position="413"/>
        <end position="440"/>
    </location>
</feature>
<dbReference type="InterPro" id="IPR014480">
    <property type="entry name" value="Mannan-1_6-alpha_mannosidase"/>
</dbReference>
<feature type="signal peptide" evidence="10">
    <location>
        <begin position="1"/>
        <end position="23"/>
    </location>
</feature>
<evidence type="ECO:0000313" key="11">
    <source>
        <dbReference type="EMBL" id="PYI11468.1"/>
    </source>
</evidence>
<keyword evidence="9" id="KW-0812">Transmembrane</keyword>
<evidence type="ECO:0000256" key="4">
    <source>
        <dbReference type="ARBA" id="ARBA00022729"/>
    </source>
</evidence>
<evidence type="ECO:0000313" key="12">
    <source>
        <dbReference type="Proteomes" id="UP000248423"/>
    </source>
</evidence>
<evidence type="ECO:0000256" key="9">
    <source>
        <dbReference type="SAM" id="Phobius"/>
    </source>
</evidence>
<accession>A0A319EUS5</accession>
<dbReference type="PANTHER" id="PTHR12145">
    <property type="entry name" value="MANNAN ENDO-1,6-ALPHA-MANNOSIDASE DCW1"/>
    <property type="match status" value="1"/>
</dbReference>
<comment type="catalytic activity">
    <reaction evidence="1">
        <text>Random hydrolysis of (1-&gt;6)-alpha-D-mannosidic linkages in unbranched (1-&gt;6)-mannans.</text>
        <dbReference type="EC" id="3.2.1.101"/>
    </reaction>
</comment>
<dbReference type="Gene3D" id="1.50.10.20">
    <property type="match status" value="1"/>
</dbReference>
<comment type="similarity">
    <text evidence="2">Belongs to the glycosyl hydrolase 76 family.</text>
</comment>
<keyword evidence="9" id="KW-1133">Transmembrane helix</keyword>
<keyword evidence="5" id="KW-0378">Hydrolase</keyword>
<keyword evidence="4 10" id="KW-0732">Signal</keyword>
<protein>
    <recommendedName>
        <fullName evidence="3">mannan endo-1,6-alpha-mannosidase</fullName>
        <ecNumber evidence="3">3.2.1.101</ecNumber>
    </recommendedName>
</protein>
<dbReference type="EC" id="3.2.1.101" evidence="3"/>
<keyword evidence="6" id="KW-0325">Glycoprotein</keyword>
<evidence type="ECO:0000256" key="10">
    <source>
        <dbReference type="SAM" id="SignalP"/>
    </source>
</evidence>